<keyword evidence="2" id="KW-1185">Reference proteome</keyword>
<gene>
    <name evidence="1" type="ORF">KI387_015150</name>
</gene>
<proteinExistence type="predicted"/>
<reference evidence="1 2" key="1">
    <citation type="journal article" date="2021" name="Nat. Plants">
        <title>The Taxus genome provides insights into paclitaxel biosynthesis.</title>
        <authorList>
            <person name="Xiong X."/>
            <person name="Gou J."/>
            <person name="Liao Q."/>
            <person name="Li Y."/>
            <person name="Zhou Q."/>
            <person name="Bi G."/>
            <person name="Li C."/>
            <person name="Du R."/>
            <person name="Wang X."/>
            <person name="Sun T."/>
            <person name="Guo L."/>
            <person name="Liang H."/>
            <person name="Lu P."/>
            <person name="Wu Y."/>
            <person name="Zhang Z."/>
            <person name="Ro D.K."/>
            <person name="Shang Y."/>
            <person name="Huang S."/>
            <person name="Yan J."/>
        </authorList>
    </citation>
    <scope>NUCLEOTIDE SEQUENCE [LARGE SCALE GENOMIC DNA]</scope>
    <source>
        <strain evidence="1">Ta-2019</strain>
    </source>
</reference>
<accession>A0AA38LE76</accession>
<evidence type="ECO:0000313" key="2">
    <source>
        <dbReference type="Proteomes" id="UP000824469"/>
    </source>
</evidence>
<comment type="caution">
    <text evidence="1">The sequence shown here is derived from an EMBL/GenBank/DDBJ whole genome shotgun (WGS) entry which is preliminary data.</text>
</comment>
<feature type="non-terminal residue" evidence="1">
    <location>
        <position position="73"/>
    </location>
</feature>
<dbReference type="EMBL" id="JAHRHJ020000003">
    <property type="protein sequence ID" value="KAH9320511.1"/>
    <property type="molecule type" value="Genomic_DNA"/>
</dbReference>
<evidence type="ECO:0000313" key="1">
    <source>
        <dbReference type="EMBL" id="KAH9320511.1"/>
    </source>
</evidence>
<protein>
    <submittedName>
        <fullName evidence="1">Uncharacterized protein</fullName>
    </submittedName>
</protein>
<organism evidence="1 2">
    <name type="scientific">Taxus chinensis</name>
    <name type="common">Chinese yew</name>
    <name type="synonym">Taxus wallichiana var. chinensis</name>
    <dbReference type="NCBI Taxonomy" id="29808"/>
    <lineage>
        <taxon>Eukaryota</taxon>
        <taxon>Viridiplantae</taxon>
        <taxon>Streptophyta</taxon>
        <taxon>Embryophyta</taxon>
        <taxon>Tracheophyta</taxon>
        <taxon>Spermatophyta</taxon>
        <taxon>Pinopsida</taxon>
        <taxon>Pinidae</taxon>
        <taxon>Conifers II</taxon>
        <taxon>Cupressales</taxon>
        <taxon>Taxaceae</taxon>
        <taxon>Taxus</taxon>
    </lineage>
</organism>
<sequence length="73" mass="8113">REMDCEGFKAHVKDVELEHLELPHLGKHGRESSLVLDESSFEKILRIASAHLIPPGNLALTLGVPLYETVINV</sequence>
<name>A0AA38LE76_TAXCH</name>
<dbReference type="AlphaFoldDB" id="A0AA38LE76"/>
<dbReference type="Proteomes" id="UP000824469">
    <property type="component" value="Unassembled WGS sequence"/>
</dbReference>
<feature type="non-terminal residue" evidence="1">
    <location>
        <position position="1"/>
    </location>
</feature>